<keyword evidence="8" id="KW-1185">Reference proteome</keyword>
<evidence type="ECO:0000313" key="7">
    <source>
        <dbReference type="EMBL" id="MCY7008638.1"/>
    </source>
</evidence>
<dbReference type="InterPro" id="IPR051798">
    <property type="entry name" value="Class-II_PLP-Dep_Aminotrans"/>
</dbReference>
<evidence type="ECO:0000313" key="8">
    <source>
        <dbReference type="Proteomes" id="UP001062738"/>
    </source>
</evidence>
<evidence type="ECO:0000256" key="5">
    <source>
        <dbReference type="ARBA" id="ARBA00037974"/>
    </source>
</evidence>
<dbReference type="CDD" id="cd00609">
    <property type="entry name" value="AAT_like"/>
    <property type="match status" value="1"/>
</dbReference>
<keyword evidence="7" id="KW-0032">Aminotransferase</keyword>
<sequence>MYDFNKVNNRRGTGCIKWDNQMSFGVKNGLLPFWIADTDFASLPEILEAIKKRCEHPIIGYSDIEIPCLKAIQSWYKRRHGWEIPLRAMLPGSGVVTSIYFTLQAITNEGDKVLVFSPVYDPFFEVIKNSNRVIDDCYLKEENESYSIDFKNFEEHLKSGVKAIILCNPHNPIGRVWNYKEMQKIADLCAQYSVYLLSDEIHGDITLYGNKYITMGKFPQVYDKLIVYTAISKTFNMAGLVSSCMMIPNIKLKDKIEKSLSNAWIFGPNALAFHAIEAAYTYGDEWVDKQNQYISENATFVINFIKENLPKVKVTKPEGTFLMWLNFKCLGINSDNLTKLMAEKYGLALNNGNHYGKQADGFMRFNIGCSRAILKEGLNLLKKCYDDCNCTYKR</sequence>
<dbReference type="RefSeq" id="WP_265152470.1">
    <property type="nucleotide sequence ID" value="NZ_JAOXXL010000025.1"/>
</dbReference>
<comment type="cofactor">
    <cofactor evidence="1">
        <name>pyridoxal 5'-phosphate</name>
        <dbReference type="ChEBI" id="CHEBI:597326"/>
    </cofactor>
</comment>
<reference evidence="7" key="1">
    <citation type="submission" date="2022-09" db="EMBL/GenBank/DDBJ databases">
        <authorList>
            <person name="Zoaiter M."/>
        </authorList>
    </citation>
    <scope>NUCLEOTIDE SEQUENCE</scope>
    <source>
        <strain evidence="7">DSM 19848</strain>
    </source>
</reference>
<dbReference type="Gene3D" id="3.90.1150.10">
    <property type="entry name" value="Aspartate Aminotransferase, domain 1"/>
    <property type="match status" value="1"/>
</dbReference>
<dbReference type="SUPFAM" id="SSF53383">
    <property type="entry name" value="PLP-dependent transferases"/>
    <property type="match status" value="1"/>
</dbReference>
<dbReference type="EC" id="4.4.1.13" evidence="2"/>
<accession>A0ABT4DJ57</accession>
<evidence type="ECO:0000256" key="3">
    <source>
        <dbReference type="ARBA" id="ARBA00022898"/>
    </source>
</evidence>
<protein>
    <recommendedName>
        <fullName evidence="2">cysteine-S-conjugate beta-lyase</fullName>
        <ecNumber evidence="2">4.4.1.13</ecNumber>
    </recommendedName>
</protein>
<keyword evidence="3" id="KW-0663">Pyridoxal phosphate</keyword>
<gene>
    <name evidence="7" type="ORF">OCK72_08300</name>
</gene>
<evidence type="ECO:0000256" key="4">
    <source>
        <dbReference type="ARBA" id="ARBA00023239"/>
    </source>
</evidence>
<dbReference type="InterPro" id="IPR004839">
    <property type="entry name" value="Aminotransferase_I/II_large"/>
</dbReference>
<organism evidence="7 8">
    <name type="scientific">Fusobacterium simiae</name>
    <dbReference type="NCBI Taxonomy" id="855"/>
    <lineage>
        <taxon>Bacteria</taxon>
        <taxon>Fusobacteriati</taxon>
        <taxon>Fusobacteriota</taxon>
        <taxon>Fusobacteriia</taxon>
        <taxon>Fusobacteriales</taxon>
        <taxon>Fusobacteriaceae</taxon>
        <taxon>Fusobacterium</taxon>
    </lineage>
</organism>
<comment type="similarity">
    <text evidence="5">Belongs to the class-II pyridoxal-phosphate-dependent aminotransferase family. MalY/PatB cystathionine beta-lyase subfamily.</text>
</comment>
<evidence type="ECO:0000256" key="1">
    <source>
        <dbReference type="ARBA" id="ARBA00001933"/>
    </source>
</evidence>
<dbReference type="EMBL" id="JAOXXL010000025">
    <property type="protein sequence ID" value="MCY7008638.1"/>
    <property type="molecule type" value="Genomic_DNA"/>
</dbReference>
<dbReference type="InterPro" id="IPR015424">
    <property type="entry name" value="PyrdxlP-dep_Trfase"/>
</dbReference>
<evidence type="ECO:0000259" key="6">
    <source>
        <dbReference type="Pfam" id="PF00155"/>
    </source>
</evidence>
<dbReference type="Gene3D" id="3.40.640.10">
    <property type="entry name" value="Type I PLP-dependent aspartate aminotransferase-like (Major domain)"/>
    <property type="match status" value="1"/>
</dbReference>
<proteinExistence type="inferred from homology"/>
<dbReference type="InterPro" id="IPR027619">
    <property type="entry name" value="C-S_lyase_PatB-like"/>
</dbReference>
<evidence type="ECO:0000256" key="2">
    <source>
        <dbReference type="ARBA" id="ARBA00012224"/>
    </source>
</evidence>
<dbReference type="Pfam" id="PF00155">
    <property type="entry name" value="Aminotran_1_2"/>
    <property type="match status" value="1"/>
</dbReference>
<dbReference type="InterPro" id="IPR015421">
    <property type="entry name" value="PyrdxlP-dep_Trfase_major"/>
</dbReference>
<comment type="caution">
    <text evidence="7">The sequence shown here is derived from an EMBL/GenBank/DDBJ whole genome shotgun (WGS) entry which is preliminary data.</text>
</comment>
<feature type="domain" description="Aminotransferase class I/classII large" evidence="6">
    <location>
        <begin position="39"/>
        <end position="378"/>
    </location>
</feature>
<dbReference type="PANTHER" id="PTHR43525:SF1">
    <property type="entry name" value="PROTEIN MALY"/>
    <property type="match status" value="1"/>
</dbReference>
<keyword evidence="4" id="KW-0456">Lyase</keyword>
<dbReference type="NCBIfam" id="TIGR04350">
    <property type="entry name" value="C_S_lyase_PatB"/>
    <property type="match status" value="1"/>
</dbReference>
<dbReference type="Proteomes" id="UP001062738">
    <property type="component" value="Unassembled WGS sequence"/>
</dbReference>
<dbReference type="InterPro" id="IPR015422">
    <property type="entry name" value="PyrdxlP-dep_Trfase_small"/>
</dbReference>
<keyword evidence="7" id="KW-0808">Transferase</keyword>
<name>A0ABT4DJ57_FUSSI</name>
<dbReference type="PANTHER" id="PTHR43525">
    <property type="entry name" value="PROTEIN MALY"/>
    <property type="match status" value="1"/>
</dbReference>
<dbReference type="GO" id="GO:0008483">
    <property type="term" value="F:transaminase activity"/>
    <property type="evidence" value="ECO:0007669"/>
    <property type="project" value="UniProtKB-KW"/>
</dbReference>